<dbReference type="Gene3D" id="1.20.1250.20">
    <property type="entry name" value="MFS general substrate transporter like domains"/>
    <property type="match status" value="1"/>
</dbReference>
<accession>A0A0M3JHD3</accession>
<dbReference type="InterPro" id="IPR005828">
    <property type="entry name" value="MFS_sugar_transport-like"/>
</dbReference>
<protein>
    <submittedName>
        <fullName evidence="10">MFS domain-containing protein</fullName>
    </submittedName>
</protein>
<evidence type="ECO:0000256" key="3">
    <source>
        <dbReference type="ARBA" id="ARBA00022692"/>
    </source>
</evidence>
<keyword evidence="4 6" id="KW-1133">Transmembrane helix</keyword>
<dbReference type="Proteomes" id="UP000267096">
    <property type="component" value="Unassembled WGS sequence"/>
</dbReference>
<evidence type="ECO:0000313" key="9">
    <source>
        <dbReference type="Proteomes" id="UP000267096"/>
    </source>
</evidence>
<feature type="transmembrane region" description="Helical" evidence="6">
    <location>
        <begin position="53"/>
        <end position="74"/>
    </location>
</feature>
<dbReference type="OrthoDB" id="6339427at2759"/>
<evidence type="ECO:0000259" key="7">
    <source>
        <dbReference type="PROSITE" id="PS50850"/>
    </source>
</evidence>
<evidence type="ECO:0000313" key="8">
    <source>
        <dbReference type="EMBL" id="VDK27868.1"/>
    </source>
</evidence>
<evidence type="ECO:0000256" key="2">
    <source>
        <dbReference type="ARBA" id="ARBA00022448"/>
    </source>
</evidence>
<dbReference type="GO" id="GO:0005366">
    <property type="term" value="F:myo-inositol:proton symporter activity"/>
    <property type="evidence" value="ECO:0007669"/>
    <property type="project" value="TreeGrafter"/>
</dbReference>
<dbReference type="PROSITE" id="PS50850">
    <property type="entry name" value="MFS"/>
    <property type="match status" value="1"/>
</dbReference>
<keyword evidence="2" id="KW-0813">Transport</keyword>
<feature type="domain" description="Major facilitator superfamily (MFS) profile" evidence="7">
    <location>
        <begin position="1"/>
        <end position="104"/>
    </location>
</feature>
<dbReference type="InterPro" id="IPR050814">
    <property type="entry name" value="Myo-inositol_Transporter"/>
</dbReference>
<dbReference type="InterPro" id="IPR020846">
    <property type="entry name" value="MFS_dom"/>
</dbReference>
<evidence type="ECO:0000256" key="4">
    <source>
        <dbReference type="ARBA" id="ARBA00022989"/>
    </source>
</evidence>
<dbReference type="WBParaSite" id="ASIM_0000704501-mRNA-1">
    <property type="protein sequence ID" value="ASIM_0000704501-mRNA-1"/>
    <property type="gene ID" value="ASIM_0000704501"/>
</dbReference>
<evidence type="ECO:0000256" key="6">
    <source>
        <dbReference type="SAM" id="Phobius"/>
    </source>
</evidence>
<evidence type="ECO:0000256" key="1">
    <source>
        <dbReference type="ARBA" id="ARBA00004141"/>
    </source>
</evidence>
<reference evidence="8 9" key="2">
    <citation type="submission" date="2018-11" db="EMBL/GenBank/DDBJ databases">
        <authorList>
            <consortium name="Pathogen Informatics"/>
        </authorList>
    </citation>
    <scope>NUCLEOTIDE SEQUENCE [LARGE SCALE GENOMIC DNA]</scope>
</reference>
<sequence>MIIPVYISEASPSHIRGTLITIYQFMIAFGFVVANALAAWFAHYDPENIGWRLMFGFAAIPSAIQVKILTSFIVHHDSSVLALVLAPKRIPSFIEQQFIGYGIM</sequence>
<proteinExistence type="predicted"/>
<evidence type="ECO:0000256" key="5">
    <source>
        <dbReference type="ARBA" id="ARBA00023136"/>
    </source>
</evidence>
<dbReference type="EMBL" id="UYRR01015460">
    <property type="protein sequence ID" value="VDK27868.1"/>
    <property type="molecule type" value="Genomic_DNA"/>
</dbReference>
<gene>
    <name evidence="8" type="ORF">ASIM_LOCUS6819</name>
</gene>
<dbReference type="AlphaFoldDB" id="A0A0M3JHD3"/>
<comment type="subcellular location">
    <subcellularLocation>
        <location evidence="1">Membrane</location>
        <topology evidence="1">Multi-pass membrane protein</topology>
    </subcellularLocation>
</comment>
<dbReference type="Pfam" id="PF00083">
    <property type="entry name" value="Sugar_tr"/>
    <property type="match status" value="1"/>
</dbReference>
<dbReference type="PANTHER" id="PTHR48020">
    <property type="entry name" value="PROTON MYO-INOSITOL COTRANSPORTER"/>
    <property type="match status" value="1"/>
</dbReference>
<dbReference type="GO" id="GO:0016324">
    <property type="term" value="C:apical plasma membrane"/>
    <property type="evidence" value="ECO:0007669"/>
    <property type="project" value="TreeGrafter"/>
</dbReference>
<keyword evidence="5 6" id="KW-0472">Membrane</keyword>
<keyword evidence="9" id="KW-1185">Reference proteome</keyword>
<dbReference type="InterPro" id="IPR036259">
    <property type="entry name" value="MFS_trans_sf"/>
</dbReference>
<evidence type="ECO:0000313" key="10">
    <source>
        <dbReference type="WBParaSite" id="ASIM_0000704501-mRNA-1"/>
    </source>
</evidence>
<feature type="transmembrane region" description="Helical" evidence="6">
    <location>
        <begin position="20"/>
        <end position="41"/>
    </location>
</feature>
<dbReference type="PANTHER" id="PTHR48020:SF12">
    <property type="entry name" value="PROTON MYO-INOSITOL COTRANSPORTER"/>
    <property type="match status" value="1"/>
</dbReference>
<dbReference type="SUPFAM" id="SSF103473">
    <property type="entry name" value="MFS general substrate transporter"/>
    <property type="match status" value="1"/>
</dbReference>
<organism evidence="10">
    <name type="scientific">Anisakis simplex</name>
    <name type="common">Herring worm</name>
    <dbReference type="NCBI Taxonomy" id="6269"/>
    <lineage>
        <taxon>Eukaryota</taxon>
        <taxon>Metazoa</taxon>
        <taxon>Ecdysozoa</taxon>
        <taxon>Nematoda</taxon>
        <taxon>Chromadorea</taxon>
        <taxon>Rhabditida</taxon>
        <taxon>Spirurina</taxon>
        <taxon>Ascaridomorpha</taxon>
        <taxon>Ascaridoidea</taxon>
        <taxon>Anisakidae</taxon>
        <taxon>Anisakis</taxon>
        <taxon>Anisakis simplex complex</taxon>
    </lineage>
</organism>
<name>A0A0M3JHD3_ANISI</name>
<reference evidence="10" key="1">
    <citation type="submission" date="2017-02" db="UniProtKB">
        <authorList>
            <consortium name="WormBaseParasite"/>
        </authorList>
    </citation>
    <scope>IDENTIFICATION</scope>
</reference>
<keyword evidence="3 6" id="KW-0812">Transmembrane</keyword>